<evidence type="ECO:0000256" key="3">
    <source>
        <dbReference type="ARBA" id="ARBA00022840"/>
    </source>
</evidence>
<evidence type="ECO:0000313" key="7">
    <source>
        <dbReference type="Proteomes" id="UP000179807"/>
    </source>
</evidence>
<protein>
    <submittedName>
        <fullName evidence="6">TKL family protein kinase</fullName>
    </submittedName>
</protein>
<reference evidence="6" key="1">
    <citation type="submission" date="2016-10" db="EMBL/GenBank/DDBJ databases">
        <authorList>
            <person name="Benchimol M."/>
            <person name="Almeida L.G."/>
            <person name="Vasconcelos A.T."/>
            <person name="Perreira-Neves A."/>
            <person name="Rosa I.A."/>
            <person name="Tasca T."/>
            <person name="Bogo M.R."/>
            <person name="de Souza W."/>
        </authorList>
    </citation>
    <scope>NUCLEOTIDE SEQUENCE [LARGE SCALE GENOMIC DNA]</scope>
    <source>
        <strain evidence="6">K</strain>
    </source>
</reference>
<proteinExistence type="predicted"/>
<sequence length="858" mass="99380">MNKLLNGEKQKTQCTSDAIKLIIRLIQNYPNYIRDISDFQFEQQIGKGGFGQVWLARDLRSGKLCAIKELHQENLTPRNMQSFAREVNTMIKIHERFILPIIGYTIDPPYSIISEYMPNGTLTTYTDLRKRKNQLSGTHLSIIALGTAWGMINMHRKHIVHRDLKACNILLDHNFLPVICDFGISRNEPKSGRMSMRLGTVTHMAPEVMISNEYGLSCDVYSFGLLLYEMSQNTRPYRKIPKAEIYDKVINGVRPKFINSSTPKSLMNLIENCWNKDPTKRPDFYDIFESFQDGKVYFKGTDKTMVKNFANDLIIEEKSRTSKKRILPPLTIDIDSILQRLQRQLDIQIDKETQLKHVDQKDTNIDLNTSKEERKIGYVFLDDEGIKPREVLMDTGHPFFARTLKYLTKNITLKQFRKYYSLLFPHFRDLNDEASLSFIMENFCKLIRRNPQFIDLFEKMHFFTALPLLSKETLNMSFEFVAIVFEKRPNLISHSLFRALGSFLMKIPEKVIHLFALYAKKFNEVNDPFHVFDLLISYAQNFIEIPSGSQYIDILFYLITTYNDFRKLRLQKVKPILYVFCRSKTRCVTYSATCALANLYDNTFKSPFNVICRNILDPGLKAPAISILLRTTVLPESRVLCRTLQNALPESASVLLKFSAQSLNMAKMVALNQKWMSCSPSMTLYKLFLYLYTQKEIRGIINKSPLLSSFISEYVCLPDIQVVISILSVVKRMTIDQHFVNELANTNFFRNLCLSLNLFEYDSSLVTAFNSFLDFIARKGYTIEFQIFIPLLMNFLSQKNQHTTEAIAVFATLSCHKPLSTILNDANLINYFKSLQSTSFKKTADVFLNNLEKFTCST</sequence>
<dbReference type="PROSITE" id="PS00108">
    <property type="entry name" value="PROTEIN_KINASE_ST"/>
    <property type="match status" value="1"/>
</dbReference>
<dbReference type="InterPro" id="IPR011009">
    <property type="entry name" value="Kinase-like_dom_sf"/>
</dbReference>
<dbReference type="Proteomes" id="UP000179807">
    <property type="component" value="Unassembled WGS sequence"/>
</dbReference>
<dbReference type="SUPFAM" id="SSF56112">
    <property type="entry name" value="Protein kinase-like (PK-like)"/>
    <property type="match status" value="1"/>
</dbReference>
<dbReference type="InterPro" id="IPR001245">
    <property type="entry name" value="Ser-Thr/Tyr_kinase_cat_dom"/>
</dbReference>
<dbReference type="GO" id="GO:0004674">
    <property type="term" value="F:protein serine/threonine kinase activity"/>
    <property type="evidence" value="ECO:0007669"/>
    <property type="project" value="UniProtKB-KW"/>
</dbReference>
<evidence type="ECO:0000256" key="1">
    <source>
        <dbReference type="ARBA" id="ARBA00022527"/>
    </source>
</evidence>
<evidence type="ECO:0000256" key="2">
    <source>
        <dbReference type="ARBA" id="ARBA00022741"/>
    </source>
</evidence>
<accession>A0A1J4L4M8</accession>
<dbReference type="InterPro" id="IPR000719">
    <property type="entry name" value="Prot_kinase_dom"/>
</dbReference>
<dbReference type="Pfam" id="PF07714">
    <property type="entry name" value="PK_Tyr_Ser-Thr"/>
    <property type="match status" value="1"/>
</dbReference>
<keyword evidence="7" id="KW-1185">Reference proteome</keyword>
<dbReference type="PANTHER" id="PTHR44329:SF298">
    <property type="entry name" value="MIXED LINEAGE KINASE DOMAIN-LIKE PROTEIN"/>
    <property type="match status" value="1"/>
</dbReference>
<keyword evidence="2 4" id="KW-0547">Nucleotide-binding</keyword>
<dbReference type="Gene3D" id="1.10.510.10">
    <property type="entry name" value="Transferase(Phosphotransferase) domain 1"/>
    <property type="match status" value="1"/>
</dbReference>
<dbReference type="GO" id="GO:0005524">
    <property type="term" value="F:ATP binding"/>
    <property type="evidence" value="ECO:0007669"/>
    <property type="project" value="UniProtKB-UniRule"/>
</dbReference>
<dbReference type="InterPro" id="IPR051681">
    <property type="entry name" value="Ser/Thr_Kinases-Pseudokinases"/>
</dbReference>
<gene>
    <name evidence="6" type="ORF">TRFO_12816</name>
</gene>
<dbReference type="SMART" id="SM00220">
    <property type="entry name" value="S_TKc"/>
    <property type="match status" value="1"/>
</dbReference>
<keyword evidence="6" id="KW-0418">Kinase</keyword>
<feature type="domain" description="Protein kinase" evidence="5">
    <location>
        <begin position="39"/>
        <end position="298"/>
    </location>
</feature>
<name>A0A1J4L4M8_9EUKA</name>
<keyword evidence="1" id="KW-0723">Serine/threonine-protein kinase</keyword>
<keyword evidence="3 4" id="KW-0067">ATP-binding</keyword>
<evidence type="ECO:0000256" key="4">
    <source>
        <dbReference type="PROSITE-ProRule" id="PRU10141"/>
    </source>
</evidence>
<dbReference type="InterPro" id="IPR017441">
    <property type="entry name" value="Protein_kinase_ATP_BS"/>
</dbReference>
<evidence type="ECO:0000259" key="5">
    <source>
        <dbReference type="PROSITE" id="PS50011"/>
    </source>
</evidence>
<evidence type="ECO:0000313" key="6">
    <source>
        <dbReference type="EMBL" id="OHT16932.1"/>
    </source>
</evidence>
<dbReference type="PANTHER" id="PTHR44329">
    <property type="entry name" value="SERINE/THREONINE-PROTEIN KINASE TNNI3K-RELATED"/>
    <property type="match status" value="1"/>
</dbReference>
<dbReference type="EMBL" id="MLAK01000057">
    <property type="protein sequence ID" value="OHT16932.1"/>
    <property type="molecule type" value="Genomic_DNA"/>
</dbReference>
<keyword evidence="6" id="KW-0808">Transferase</keyword>
<dbReference type="VEuPathDB" id="TrichDB:TRFO_12816"/>
<comment type="caution">
    <text evidence="6">The sequence shown here is derived from an EMBL/GenBank/DDBJ whole genome shotgun (WGS) entry which is preliminary data.</text>
</comment>
<dbReference type="OrthoDB" id="4062651at2759"/>
<dbReference type="RefSeq" id="XP_068370068.1">
    <property type="nucleotide sequence ID" value="XM_068496866.1"/>
</dbReference>
<dbReference type="PRINTS" id="PR00109">
    <property type="entry name" value="TYRKINASE"/>
</dbReference>
<dbReference type="PROSITE" id="PS50011">
    <property type="entry name" value="PROTEIN_KINASE_DOM"/>
    <property type="match status" value="1"/>
</dbReference>
<dbReference type="AlphaFoldDB" id="A0A1J4L4M8"/>
<dbReference type="PROSITE" id="PS00107">
    <property type="entry name" value="PROTEIN_KINASE_ATP"/>
    <property type="match status" value="1"/>
</dbReference>
<dbReference type="GeneID" id="94831570"/>
<feature type="binding site" evidence="4">
    <location>
        <position position="68"/>
    </location>
    <ligand>
        <name>ATP</name>
        <dbReference type="ChEBI" id="CHEBI:30616"/>
    </ligand>
</feature>
<dbReference type="InterPro" id="IPR008271">
    <property type="entry name" value="Ser/Thr_kinase_AS"/>
</dbReference>
<organism evidence="6 7">
    <name type="scientific">Tritrichomonas foetus</name>
    <dbReference type="NCBI Taxonomy" id="1144522"/>
    <lineage>
        <taxon>Eukaryota</taxon>
        <taxon>Metamonada</taxon>
        <taxon>Parabasalia</taxon>
        <taxon>Tritrichomonadida</taxon>
        <taxon>Tritrichomonadidae</taxon>
        <taxon>Tritrichomonas</taxon>
    </lineage>
</organism>
<dbReference type="CDD" id="cd13999">
    <property type="entry name" value="STKc_MAP3K-like"/>
    <property type="match status" value="1"/>
</dbReference>